<accession>A0A1E1JW19</accession>
<protein>
    <submittedName>
        <fullName evidence="1">Uncharacterized protein</fullName>
    </submittedName>
</protein>
<gene>
    <name evidence="1" type="ORF">RAG0_01239</name>
</gene>
<organism evidence="1 2">
    <name type="scientific">Rhynchosporium agropyri</name>
    <dbReference type="NCBI Taxonomy" id="914238"/>
    <lineage>
        <taxon>Eukaryota</taxon>
        <taxon>Fungi</taxon>
        <taxon>Dikarya</taxon>
        <taxon>Ascomycota</taxon>
        <taxon>Pezizomycotina</taxon>
        <taxon>Leotiomycetes</taxon>
        <taxon>Helotiales</taxon>
        <taxon>Ploettnerulaceae</taxon>
        <taxon>Rhynchosporium</taxon>
    </lineage>
</organism>
<dbReference type="AlphaFoldDB" id="A0A1E1JW19"/>
<evidence type="ECO:0000313" key="2">
    <source>
        <dbReference type="Proteomes" id="UP000178912"/>
    </source>
</evidence>
<dbReference type="EMBL" id="FJUX01000004">
    <property type="protein sequence ID" value="CZS90095.1"/>
    <property type="molecule type" value="Genomic_DNA"/>
</dbReference>
<dbReference type="Proteomes" id="UP000178912">
    <property type="component" value="Unassembled WGS sequence"/>
</dbReference>
<name>A0A1E1JW19_9HELO</name>
<sequence length="49" mass="5558">MYHRTITDACSKTLEWTYQDPICSQRKASEPIRVGRGTLAAYPGFLVLL</sequence>
<evidence type="ECO:0000313" key="1">
    <source>
        <dbReference type="EMBL" id="CZS90095.1"/>
    </source>
</evidence>
<reference evidence="2" key="1">
    <citation type="submission" date="2016-03" db="EMBL/GenBank/DDBJ databases">
        <authorList>
            <person name="Guldener U."/>
        </authorList>
    </citation>
    <scope>NUCLEOTIDE SEQUENCE [LARGE SCALE GENOMIC DNA]</scope>
    <source>
        <strain evidence="2">04CH-RAC-A.6.1</strain>
    </source>
</reference>
<proteinExistence type="predicted"/>
<keyword evidence="2" id="KW-1185">Reference proteome</keyword>